<dbReference type="EMBL" id="SWOV01000006">
    <property type="protein sequence ID" value="NFF87007.1"/>
    <property type="molecule type" value="Genomic_DNA"/>
</dbReference>
<protein>
    <recommendedName>
        <fullName evidence="2">peptidylprolyl isomerase</fullName>
        <ecNumber evidence="2">5.2.1.8</ecNumber>
    </recommendedName>
</protein>
<dbReference type="RefSeq" id="WP_041082315.1">
    <property type="nucleotide sequence ID" value="NZ_JACBBZ010000012.1"/>
</dbReference>
<dbReference type="PROSITE" id="PS01096">
    <property type="entry name" value="PPIC_PPIASE_1"/>
    <property type="match status" value="1"/>
</dbReference>
<dbReference type="InterPro" id="IPR046357">
    <property type="entry name" value="PPIase_dom_sf"/>
</dbReference>
<evidence type="ECO:0000256" key="5">
    <source>
        <dbReference type="ARBA" id="ARBA00023235"/>
    </source>
</evidence>
<dbReference type="PANTHER" id="PTHR47245:SF1">
    <property type="entry name" value="FOLDASE PROTEIN PRSA"/>
    <property type="match status" value="1"/>
</dbReference>
<evidence type="ECO:0000313" key="10">
    <source>
        <dbReference type="Proteomes" id="UP000473681"/>
    </source>
</evidence>
<feature type="domain" description="PpiC" evidence="7">
    <location>
        <begin position="168"/>
        <end position="279"/>
    </location>
</feature>
<evidence type="ECO:0000256" key="3">
    <source>
        <dbReference type="ARBA" id="ARBA00022729"/>
    </source>
</evidence>
<evidence type="ECO:0000259" key="7">
    <source>
        <dbReference type="PROSITE" id="PS50198"/>
    </source>
</evidence>
<dbReference type="Pfam" id="PF00639">
    <property type="entry name" value="Rotamase"/>
    <property type="match status" value="1"/>
</dbReference>
<dbReference type="PANTHER" id="PTHR47245">
    <property type="entry name" value="PEPTIDYLPROLYL ISOMERASE"/>
    <property type="match status" value="1"/>
</dbReference>
<dbReference type="Proteomes" id="UP000473681">
    <property type="component" value="Unassembled WGS sequence"/>
</dbReference>
<dbReference type="GO" id="GO:0003755">
    <property type="term" value="F:peptidyl-prolyl cis-trans isomerase activity"/>
    <property type="evidence" value="ECO:0007669"/>
    <property type="project" value="UniProtKB-KW"/>
</dbReference>
<dbReference type="NCBIfam" id="NF000809">
    <property type="entry name" value="PRK00059.1"/>
    <property type="match status" value="1"/>
</dbReference>
<name>A0A0C2N5V3_CLOBO</name>
<dbReference type="PROSITE" id="PS51257">
    <property type="entry name" value="PROKAR_LIPOPROTEIN"/>
    <property type="match status" value="1"/>
</dbReference>
<evidence type="ECO:0000256" key="6">
    <source>
        <dbReference type="PROSITE-ProRule" id="PRU00278"/>
    </source>
</evidence>
<keyword evidence="4 6" id="KW-0697">Rotamase</keyword>
<accession>A0A0C2N5V3</accession>
<sequence>MNKIKKIVASVVVATLAFSIVGCKMIEKTPEAIKNTVLATVGKEKITQGDLDRDLKSITESLKQKYGENYESNADIKDQLKELKTQYLNAIVNEKVILAKSAELNLRPSDEELNKDVDEAVSYYKTAYQTEEQYNTFLEQNGFTEDEFKEYQKNQAIVRYVYQDMVKDVEVNDEDIQKYYDENKDTQFSTPGEIDFDKSLQQANEIKSQLDGGADFAEVAKEKSQDPGTKGNGGSLGFIEYSSTKYVKEFMDGFKDLKEGEISQPIKSQFGYHIIKVTGVKDDGADVAHILVADKGEGTVTPLEDVKEDIRGQLLQKKQSDVFNEKIEEWKKEVGVKIHDKNL</sequence>
<dbReference type="InterPro" id="IPR050245">
    <property type="entry name" value="PrsA_foldase"/>
</dbReference>
<dbReference type="PROSITE" id="PS50198">
    <property type="entry name" value="PPIC_PPIASE_2"/>
    <property type="match status" value="1"/>
</dbReference>
<dbReference type="Pfam" id="PF13624">
    <property type="entry name" value="SurA_N_3"/>
    <property type="match status" value="1"/>
</dbReference>
<keyword evidence="5 6" id="KW-0413">Isomerase</keyword>
<dbReference type="AlphaFoldDB" id="A0A0C2N5V3"/>
<dbReference type="SUPFAM" id="SSF109998">
    <property type="entry name" value="Triger factor/SurA peptide-binding domain-like"/>
    <property type="match status" value="1"/>
</dbReference>
<comment type="catalytic activity">
    <reaction evidence="1">
        <text>[protein]-peptidylproline (omega=180) = [protein]-peptidylproline (omega=0)</text>
        <dbReference type="Rhea" id="RHEA:16237"/>
        <dbReference type="Rhea" id="RHEA-COMP:10747"/>
        <dbReference type="Rhea" id="RHEA-COMP:10748"/>
        <dbReference type="ChEBI" id="CHEBI:83833"/>
        <dbReference type="ChEBI" id="CHEBI:83834"/>
        <dbReference type="EC" id="5.2.1.8"/>
    </reaction>
</comment>
<dbReference type="Gene3D" id="1.10.4030.10">
    <property type="entry name" value="Porin chaperone SurA, peptide-binding domain"/>
    <property type="match status" value="1"/>
</dbReference>
<evidence type="ECO:0000313" key="9">
    <source>
        <dbReference type="EMBL" id="NFN35400.1"/>
    </source>
</evidence>
<reference evidence="10 11" key="1">
    <citation type="submission" date="2019-04" db="EMBL/GenBank/DDBJ databases">
        <title>Genome sequencing of Clostridium botulinum Groups I-IV and Clostridium butyricum.</title>
        <authorList>
            <person name="Brunt J."/>
            <person name="Van Vliet A.H.M."/>
            <person name="Stringer S.C."/>
            <person name="Carter A.T."/>
            <person name="Peck M.W."/>
        </authorList>
    </citation>
    <scope>NUCLEOTIDE SEQUENCE [LARGE SCALE GENOMIC DNA]</scope>
    <source>
        <strain evidence="8 11">1605</strain>
        <strain evidence="9 10">CB-K-33E</strain>
    </source>
</reference>
<evidence type="ECO:0000313" key="8">
    <source>
        <dbReference type="EMBL" id="NFF87007.1"/>
    </source>
</evidence>
<dbReference type="Gene3D" id="3.10.50.40">
    <property type="match status" value="1"/>
</dbReference>
<evidence type="ECO:0000256" key="4">
    <source>
        <dbReference type="ARBA" id="ARBA00023110"/>
    </source>
</evidence>
<proteinExistence type="predicted"/>
<keyword evidence="3" id="KW-0732">Signal</keyword>
<dbReference type="InterPro" id="IPR000297">
    <property type="entry name" value="PPIase_PpiC"/>
</dbReference>
<dbReference type="EMBL" id="SWVK01000012">
    <property type="protein sequence ID" value="NFN35400.1"/>
    <property type="molecule type" value="Genomic_DNA"/>
</dbReference>
<evidence type="ECO:0000256" key="2">
    <source>
        <dbReference type="ARBA" id="ARBA00013194"/>
    </source>
</evidence>
<dbReference type="EC" id="5.2.1.8" evidence="2"/>
<evidence type="ECO:0000313" key="11">
    <source>
        <dbReference type="Proteomes" id="UP000476820"/>
    </source>
</evidence>
<comment type="caution">
    <text evidence="8">The sequence shown here is derived from an EMBL/GenBank/DDBJ whole genome shotgun (WGS) entry which is preliminary data.</text>
</comment>
<dbReference type="OrthoDB" id="14196at2"/>
<dbReference type="InterPro" id="IPR027304">
    <property type="entry name" value="Trigger_fact/SurA_dom_sf"/>
</dbReference>
<organism evidence="8 11">
    <name type="scientific">Clostridium botulinum</name>
    <dbReference type="NCBI Taxonomy" id="1491"/>
    <lineage>
        <taxon>Bacteria</taxon>
        <taxon>Bacillati</taxon>
        <taxon>Bacillota</taxon>
        <taxon>Clostridia</taxon>
        <taxon>Eubacteriales</taxon>
        <taxon>Clostridiaceae</taxon>
        <taxon>Clostridium</taxon>
    </lineage>
</organism>
<dbReference type="Proteomes" id="UP000476820">
    <property type="component" value="Unassembled WGS sequence"/>
</dbReference>
<evidence type="ECO:0000256" key="1">
    <source>
        <dbReference type="ARBA" id="ARBA00000971"/>
    </source>
</evidence>
<dbReference type="SUPFAM" id="SSF54534">
    <property type="entry name" value="FKBP-like"/>
    <property type="match status" value="1"/>
</dbReference>
<gene>
    <name evidence="8" type="ORF">FC774_03740</name>
    <name evidence="9" type="ORF">FDB51_09750</name>
</gene>
<dbReference type="InterPro" id="IPR023058">
    <property type="entry name" value="PPIase_PpiC_CS"/>
</dbReference>